<dbReference type="EMBL" id="JAYESG010000006">
    <property type="protein sequence ID" value="MEA3518326.1"/>
    <property type="molecule type" value="Genomic_DNA"/>
</dbReference>
<evidence type="ECO:0000313" key="2">
    <source>
        <dbReference type="Proteomes" id="UP001304050"/>
    </source>
</evidence>
<accession>A0ACC6N000</accession>
<protein>
    <submittedName>
        <fullName evidence="1">Uncharacterized protein</fullName>
    </submittedName>
</protein>
<name>A0ACC6N000_9HYPH</name>
<gene>
    <name evidence="1" type="ORF">U8465_14535</name>
</gene>
<reference evidence="1" key="1">
    <citation type="submission" date="2023-12" db="EMBL/GenBank/DDBJ databases">
        <title>Diversity of Rhizobium in root nodule of phaseolus vulgaris.</title>
        <authorList>
            <person name="Wang H."/>
        </authorList>
    </citation>
    <scope>NUCLEOTIDE SEQUENCE</scope>
    <source>
        <strain evidence="1">MJ31</strain>
    </source>
</reference>
<proteinExistence type="predicted"/>
<comment type="caution">
    <text evidence="1">The sequence shown here is derived from an EMBL/GenBank/DDBJ whole genome shotgun (WGS) entry which is preliminary data.</text>
</comment>
<sequence>MVELPILRLVDRALDWPRAIDLRPGAATRRAIRLEPHRGGRGHQELAFNRLALDEENRLVTLAIAQCSFARH</sequence>
<evidence type="ECO:0000313" key="1">
    <source>
        <dbReference type="EMBL" id="MEA3518326.1"/>
    </source>
</evidence>
<dbReference type="Proteomes" id="UP001304050">
    <property type="component" value="Unassembled WGS sequence"/>
</dbReference>
<keyword evidence="2" id="KW-1185">Reference proteome</keyword>
<organism evidence="1 2">
    <name type="scientific">Rhizobium mulingense</name>
    <dbReference type="NCBI Taxonomy" id="3031128"/>
    <lineage>
        <taxon>Bacteria</taxon>
        <taxon>Pseudomonadati</taxon>
        <taxon>Pseudomonadota</taxon>
        <taxon>Alphaproteobacteria</taxon>
        <taxon>Hyphomicrobiales</taxon>
        <taxon>Rhizobiaceae</taxon>
        <taxon>Rhizobium/Agrobacterium group</taxon>
        <taxon>Rhizobium</taxon>
    </lineage>
</organism>